<dbReference type="PANTHER" id="PTHR22895:SF0">
    <property type="entry name" value="ARMADILLO REPEAT-CONTAINING PROTEIN 6"/>
    <property type="match status" value="1"/>
</dbReference>
<keyword evidence="4" id="KW-1185">Reference proteome</keyword>
<dbReference type="Proteomes" id="UP001189429">
    <property type="component" value="Unassembled WGS sequence"/>
</dbReference>
<name>A0ABN9TQD9_9DINO</name>
<evidence type="ECO:0000256" key="2">
    <source>
        <dbReference type="SAM" id="MobiDB-lite"/>
    </source>
</evidence>
<evidence type="ECO:0000313" key="3">
    <source>
        <dbReference type="EMBL" id="CAK0847426.1"/>
    </source>
</evidence>
<accession>A0ABN9TQD9</accession>
<proteinExistence type="predicted"/>
<dbReference type="InterPro" id="IPR000225">
    <property type="entry name" value="Armadillo"/>
</dbReference>
<dbReference type="InterPro" id="IPR016024">
    <property type="entry name" value="ARM-type_fold"/>
</dbReference>
<dbReference type="Gene3D" id="1.25.10.10">
    <property type="entry name" value="Leucine-rich Repeat Variant"/>
    <property type="match status" value="2"/>
</dbReference>
<reference evidence="3" key="1">
    <citation type="submission" date="2023-10" db="EMBL/GenBank/DDBJ databases">
        <authorList>
            <person name="Chen Y."/>
            <person name="Shah S."/>
            <person name="Dougan E. K."/>
            <person name="Thang M."/>
            <person name="Chan C."/>
        </authorList>
    </citation>
    <scope>NUCLEOTIDE SEQUENCE [LARGE SCALE GENOMIC DNA]</scope>
</reference>
<dbReference type="SUPFAM" id="SSF48371">
    <property type="entry name" value="ARM repeat"/>
    <property type="match status" value="1"/>
</dbReference>
<feature type="compositionally biased region" description="Pro residues" evidence="2">
    <location>
        <begin position="1"/>
        <end position="10"/>
    </location>
</feature>
<protein>
    <recommendedName>
        <fullName evidence="5">Protein unc-45 homolog B</fullName>
    </recommendedName>
</protein>
<dbReference type="PANTHER" id="PTHR22895">
    <property type="entry name" value="ARMADILLO REPEAT-CONTAINING PROTEIN 6"/>
    <property type="match status" value="1"/>
</dbReference>
<sequence>MADPLPPPAEPAAGHGSAPTTPTESSHAGEDEGGGPSATESALMEKNLTTFEGDTLAEVLAAAMGSEWGDEQVAEAVALFEGGDFQGARALANEAACSLGMAQGAEGDGPDDKLREPDEPAAATVHEWRVALDELAGVYDDAGDTDRAEALYLRILAWREGVDQYREGNFGVAEHLFQKSPHYRSVEDATWFLQGLRPEDGHAVAEVVGLLALGEEVAAKAAVGVWTLALKKENRERIARSGGLELLTKAMQYHLDSAELQAAGCGALRLLSGGHSLAAACREAIAERLGGVALLLAALARHPLDAEVQREGMGALQAVAAKSPEAALSIVESDGIGLALRAVAEYPDEGVGDAACKLIAALRRAAEAEAAQASGEDSAADGGSHVQEKRLHGVAFCAKVLKEQFEKAPAPNKAVVQALLGAFAAFVEDASIAARALILLPTAVQCMARFPGQVKVQQPGVAILRQMLDAAARHVPDDQVKLGPCMALVIAAMRDLPTNTEVQRSALGVLAGISQDDNGLKTLAVRAGGISAAIEAMKRFPQDPDLQSGGLGALTRLCDTLGRASTCQKAGGMEVVVAAVRRHASFGRIAEMGCVLLCMFCDDAQLRQQVLLAGALEVAKSLLRTEIPEARHWGHELFRDLSSIAGPRPR</sequence>
<feature type="region of interest" description="Disordered" evidence="2">
    <location>
        <begin position="1"/>
        <end position="43"/>
    </location>
</feature>
<comment type="caution">
    <text evidence="3">The sequence shown here is derived from an EMBL/GenBank/DDBJ whole genome shotgun (WGS) entry which is preliminary data.</text>
</comment>
<evidence type="ECO:0000313" key="4">
    <source>
        <dbReference type="Proteomes" id="UP001189429"/>
    </source>
</evidence>
<organism evidence="3 4">
    <name type="scientific">Prorocentrum cordatum</name>
    <dbReference type="NCBI Taxonomy" id="2364126"/>
    <lineage>
        <taxon>Eukaryota</taxon>
        <taxon>Sar</taxon>
        <taxon>Alveolata</taxon>
        <taxon>Dinophyceae</taxon>
        <taxon>Prorocentrales</taxon>
        <taxon>Prorocentraceae</taxon>
        <taxon>Prorocentrum</taxon>
    </lineage>
</organism>
<gene>
    <name evidence="3" type="ORF">PCOR1329_LOCUS40628</name>
</gene>
<keyword evidence="1" id="KW-0677">Repeat</keyword>
<dbReference type="EMBL" id="CAUYUJ010014899">
    <property type="protein sequence ID" value="CAK0847426.1"/>
    <property type="molecule type" value="Genomic_DNA"/>
</dbReference>
<dbReference type="SMART" id="SM00185">
    <property type="entry name" value="ARM"/>
    <property type="match status" value="4"/>
</dbReference>
<evidence type="ECO:0000256" key="1">
    <source>
        <dbReference type="ARBA" id="ARBA00022737"/>
    </source>
</evidence>
<evidence type="ECO:0008006" key="5">
    <source>
        <dbReference type="Google" id="ProtNLM"/>
    </source>
</evidence>
<dbReference type="InterPro" id="IPR011989">
    <property type="entry name" value="ARM-like"/>
</dbReference>